<dbReference type="InterPro" id="IPR000033">
    <property type="entry name" value="LDLR_classB_rpt"/>
</dbReference>
<dbReference type="OrthoDB" id="6157061at2759"/>
<dbReference type="SMART" id="SM00135">
    <property type="entry name" value="LY"/>
    <property type="match status" value="4"/>
</dbReference>
<reference evidence="3" key="2">
    <citation type="submission" date="2025-08" db="UniProtKB">
        <authorList>
            <consortium name="RefSeq"/>
        </authorList>
    </citation>
    <scope>IDENTIFICATION</scope>
    <source>
        <strain evidence="3">S238N-H82</strain>
        <tissue evidence="3">Testes</tissue>
    </source>
</reference>
<dbReference type="PROSITE" id="PS51120">
    <property type="entry name" value="LDLRB"/>
    <property type="match status" value="1"/>
</dbReference>
<evidence type="ECO:0000313" key="2">
    <source>
        <dbReference type="Proteomes" id="UP000001554"/>
    </source>
</evidence>
<dbReference type="PANTHER" id="PTHR46513:SF44">
    <property type="entry name" value="LDL RECEPTOR RELATED PROTEIN 4"/>
    <property type="match status" value="1"/>
</dbReference>
<dbReference type="GeneID" id="118425461"/>
<evidence type="ECO:0000256" key="1">
    <source>
        <dbReference type="PROSITE-ProRule" id="PRU00461"/>
    </source>
</evidence>
<dbReference type="RefSeq" id="XP_035690173.1">
    <property type="nucleotide sequence ID" value="XM_035834280.1"/>
</dbReference>
<dbReference type="AlphaFoldDB" id="A0A9J7LXH8"/>
<protein>
    <submittedName>
        <fullName evidence="3">Low-density lipoprotein receptor 2-like</fullName>
    </submittedName>
</protein>
<proteinExistence type="predicted"/>
<dbReference type="Pfam" id="PF00058">
    <property type="entry name" value="Ldl_recept_b"/>
    <property type="match status" value="1"/>
</dbReference>
<accession>A0A9J7LXH8</accession>
<organism evidence="2 3">
    <name type="scientific">Branchiostoma floridae</name>
    <name type="common">Florida lancelet</name>
    <name type="synonym">Amphioxus</name>
    <dbReference type="NCBI Taxonomy" id="7739"/>
    <lineage>
        <taxon>Eukaryota</taxon>
        <taxon>Metazoa</taxon>
        <taxon>Chordata</taxon>
        <taxon>Cephalochordata</taxon>
        <taxon>Leptocardii</taxon>
        <taxon>Amphioxiformes</taxon>
        <taxon>Branchiostomatidae</taxon>
        <taxon>Branchiostoma</taxon>
    </lineage>
</organism>
<sequence>METIIDTGIYTAWGLALDHAGGNIFWSVSGTGAISVAKKDGSSARTLLTSPDIIDTGDVVLDPRNELVYWVDSSKGKIDRAAMDGSGQTTIITGLRNPGFITIDFKEDRLYYRNHSYGVYSSDLLGKDIRQVLYEDGKWVFGIAVDEDVVYWSSVWQDSSSSWQAKIGKLSKSDLTKTVLVDGLVYPNGIYLSTAAPPGVTNVRP</sequence>
<name>A0A9J7LXH8_BRAFL</name>
<keyword evidence="2" id="KW-1185">Reference proteome</keyword>
<dbReference type="Proteomes" id="UP000001554">
    <property type="component" value="Chromosome 11"/>
</dbReference>
<dbReference type="SUPFAM" id="SSF63825">
    <property type="entry name" value="YWTD domain"/>
    <property type="match status" value="1"/>
</dbReference>
<reference evidence="2" key="1">
    <citation type="journal article" date="2020" name="Nat. Ecol. Evol.">
        <title>Deeply conserved synteny resolves early events in vertebrate evolution.</title>
        <authorList>
            <person name="Simakov O."/>
            <person name="Marletaz F."/>
            <person name="Yue J.X."/>
            <person name="O'Connell B."/>
            <person name="Jenkins J."/>
            <person name="Brandt A."/>
            <person name="Calef R."/>
            <person name="Tung C.H."/>
            <person name="Huang T.K."/>
            <person name="Schmutz J."/>
            <person name="Satoh N."/>
            <person name="Yu J.K."/>
            <person name="Putnam N.H."/>
            <person name="Green R.E."/>
            <person name="Rokhsar D.S."/>
        </authorList>
    </citation>
    <scope>NUCLEOTIDE SEQUENCE [LARGE SCALE GENOMIC DNA]</scope>
    <source>
        <strain evidence="2">S238N-H82</strain>
    </source>
</reference>
<dbReference type="InterPro" id="IPR011042">
    <property type="entry name" value="6-blade_b-propeller_TolB-like"/>
</dbReference>
<dbReference type="InterPro" id="IPR050778">
    <property type="entry name" value="Cueball_EGF_LRP_Nidogen"/>
</dbReference>
<dbReference type="Gene3D" id="2.120.10.30">
    <property type="entry name" value="TolB, C-terminal domain"/>
    <property type="match status" value="1"/>
</dbReference>
<dbReference type="OMA" id="FIVEIDY"/>
<dbReference type="KEGG" id="bfo:118425461"/>
<evidence type="ECO:0000313" key="3">
    <source>
        <dbReference type="RefSeq" id="XP_035690173.1"/>
    </source>
</evidence>
<dbReference type="PANTHER" id="PTHR46513">
    <property type="entry name" value="VITELLOGENIN RECEPTOR-LIKE PROTEIN-RELATED-RELATED"/>
    <property type="match status" value="1"/>
</dbReference>
<gene>
    <name evidence="3" type="primary">LOC118425461</name>
</gene>
<feature type="repeat" description="LDL-receptor class B" evidence="1">
    <location>
        <begin position="66"/>
        <end position="107"/>
    </location>
</feature>